<dbReference type="GO" id="GO:0006508">
    <property type="term" value="P:proteolysis"/>
    <property type="evidence" value="ECO:0007669"/>
    <property type="project" value="UniProtKB-KW"/>
</dbReference>
<comment type="caution">
    <text evidence="3">The sequence shown here is derived from an EMBL/GenBank/DDBJ whole genome shotgun (WGS) entry which is preliminary data.</text>
</comment>
<keyword evidence="3" id="KW-0645">Protease</keyword>
<protein>
    <submittedName>
        <fullName evidence="3">CPBP family intramembrane metalloprotease</fullName>
    </submittedName>
</protein>
<feature type="transmembrane region" description="Helical" evidence="1">
    <location>
        <begin position="72"/>
        <end position="93"/>
    </location>
</feature>
<organism evidence="3 4">
    <name type="scientific">Amycolatopsis rhizosphaerae</name>
    <dbReference type="NCBI Taxonomy" id="2053003"/>
    <lineage>
        <taxon>Bacteria</taxon>
        <taxon>Bacillati</taxon>
        <taxon>Actinomycetota</taxon>
        <taxon>Actinomycetes</taxon>
        <taxon>Pseudonocardiales</taxon>
        <taxon>Pseudonocardiaceae</taxon>
        <taxon>Amycolatopsis</taxon>
    </lineage>
</organism>
<feature type="transmembrane region" description="Helical" evidence="1">
    <location>
        <begin position="154"/>
        <end position="173"/>
    </location>
</feature>
<reference evidence="3 4" key="1">
    <citation type="submission" date="2019-07" db="EMBL/GenBank/DDBJ databases">
        <authorList>
            <person name="Duangmal K."/>
            <person name="Teo W.F.A."/>
        </authorList>
    </citation>
    <scope>NUCLEOTIDE SEQUENCE [LARGE SCALE GENOMIC DNA]</scope>
    <source>
        <strain evidence="3 4">TBRC 6029</strain>
    </source>
</reference>
<evidence type="ECO:0000259" key="2">
    <source>
        <dbReference type="Pfam" id="PF02517"/>
    </source>
</evidence>
<keyword evidence="1" id="KW-0472">Membrane</keyword>
<dbReference type="Proteomes" id="UP000320011">
    <property type="component" value="Unassembled WGS sequence"/>
</dbReference>
<dbReference type="EMBL" id="VJWX01000126">
    <property type="protein sequence ID" value="TVT51408.1"/>
    <property type="molecule type" value="Genomic_DNA"/>
</dbReference>
<keyword evidence="4" id="KW-1185">Reference proteome</keyword>
<keyword evidence="1" id="KW-1133">Transmembrane helix</keyword>
<evidence type="ECO:0000256" key="1">
    <source>
        <dbReference type="SAM" id="Phobius"/>
    </source>
</evidence>
<feature type="transmembrane region" description="Helical" evidence="1">
    <location>
        <begin position="35"/>
        <end position="60"/>
    </location>
</feature>
<reference evidence="3 4" key="2">
    <citation type="submission" date="2019-08" db="EMBL/GenBank/DDBJ databases">
        <title>Amycolatopsis acidicola sp. nov., isolated from peat swamp forest soil.</title>
        <authorList>
            <person name="Srisuk N."/>
        </authorList>
    </citation>
    <scope>NUCLEOTIDE SEQUENCE [LARGE SCALE GENOMIC DNA]</scope>
    <source>
        <strain evidence="3 4">TBRC 6029</strain>
    </source>
</reference>
<evidence type="ECO:0000313" key="4">
    <source>
        <dbReference type="Proteomes" id="UP000320011"/>
    </source>
</evidence>
<keyword evidence="3" id="KW-0482">Metalloprotease</keyword>
<keyword evidence="1" id="KW-0812">Transmembrane</keyword>
<accession>A0A558CRL4</accession>
<gene>
    <name evidence="3" type="ORF">FNH05_14875</name>
</gene>
<feature type="domain" description="CAAX prenyl protease 2/Lysostaphin resistance protein A-like" evidence="2">
    <location>
        <begin position="159"/>
        <end position="252"/>
    </location>
</feature>
<sequence>MRRRLGLTTTQPDDPAVTLGPLSLSGGQAHPGHRWGFGAFLFVEAVLLASAAFVSVLLGPPAAGQATPVRDVLIGTIIPTLLAALAAVLITLWRGNGPVLDLRLEWSWSDLKLGLKLGVFGLVLTTVSAVIWSHAVGRSNATSAIGALVENQPMSVTAAVIMFGYLWLLGPVCEEIIYRGLLWGAVERLHWGAEKYGRLAAFLLSTALFAVSHLEPLRTTLLLVIALPIGLARLLTGRLPAAIVVHQMNNFLPALATLLTSLGLMTL</sequence>
<dbReference type="InterPro" id="IPR003675">
    <property type="entry name" value="Rce1/LyrA-like_dom"/>
</dbReference>
<dbReference type="GO" id="GO:0080120">
    <property type="term" value="P:CAAX-box protein maturation"/>
    <property type="evidence" value="ECO:0007669"/>
    <property type="project" value="UniProtKB-ARBA"/>
</dbReference>
<dbReference type="AlphaFoldDB" id="A0A558CRL4"/>
<keyword evidence="3" id="KW-0378">Hydrolase</keyword>
<proteinExistence type="predicted"/>
<dbReference type="Pfam" id="PF02517">
    <property type="entry name" value="Rce1-like"/>
    <property type="match status" value="1"/>
</dbReference>
<feature type="transmembrane region" description="Helical" evidence="1">
    <location>
        <begin position="113"/>
        <end position="134"/>
    </location>
</feature>
<dbReference type="GO" id="GO:0008237">
    <property type="term" value="F:metallopeptidase activity"/>
    <property type="evidence" value="ECO:0007669"/>
    <property type="project" value="UniProtKB-KW"/>
</dbReference>
<evidence type="ECO:0000313" key="3">
    <source>
        <dbReference type="EMBL" id="TVT51408.1"/>
    </source>
</evidence>
<dbReference type="OrthoDB" id="8453431at2"/>
<name>A0A558CRL4_9PSEU</name>
<dbReference type="GO" id="GO:0004175">
    <property type="term" value="F:endopeptidase activity"/>
    <property type="evidence" value="ECO:0007669"/>
    <property type="project" value="UniProtKB-ARBA"/>
</dbReference>